<evidence type="ECO:0000313" key="5">
    <source>
        <dbReference type="Proteomes" id="UP001597368"/>
    </source>
</evidence>
<dbReference type="Pfam" id="PF17920">
    <property type="entry name" value="TetR_C_16"/>
    <property type="match status" value="1"/>
</dbReference>
<dbReference type="InterPro" id="IPR050109">
    <property type="entry name" value="HTH-type_TetR-like_transc_reg"/>
</dbReference>
<dbReference type="Pfam" id="PF00440">
    <property type="entry name" value="TetR_N"/>
    <property type="match status" value="1"/>
</dbReference>
<evidence type="ECO:0000313" key="4">
    <source>
        <dbReference type="EMBL" id="MFD1938634.1"/>
    </source>
</evidence>
<gene>
    <name evidence="4" type="ORF">ACFSKW_44900</name>
</gene>
<accession>A0ABW4TBH7</accession>
<dbReference type="InterPro" id="IPR041678">
    <property type="entry name" value="TetR_C_16"/>
</dbReference>
<dbReference type="Proteomes" id="UP001597368">
    <property type="component" value="Unassembled WGS sequence"/>
</dbReference>
<keyword evidence="5" id="KW-1185">Reference proteome</keyword>
<dbReference type="InterPro" id="IPR009057">
    <property type="entry name" value="Homeodomain-like_sf"/>
</dbReference>
<dbReference type="PROSITE" id="PS50977">
    <property type="entry name" value="HTH_TETR_2"/>
    <property type="match status" value="1"/>
</dbReference>
<proteinExistence type="predicted"/>
<dbReference type="PRINTS" id="PR00455">
    <property type="entry name" value="HTHTETR"/>
</dbReference>
<evidence type="ECO:0000259" key="3">
    <source>
        <dbReference type="PROSITE" id="PS50977"/>
    </source>
</evidence>
<evidence type="ECO:0000256" key="1">
    <source>
        <dbReference type="ARBA" id="ARBA00023125"/>
    </source>
</evidence>
<name>A0ABW4TBH7_9ACTN</name>
<dbReference type="InterPro" id="IPR001647">
    <property type="entry name" value="HTH_TetR"/>
</dbReference>
<comment type="caution">
    <text evidence="4">The sequence shown here is derived from an EMBL/GenBank/DDBJ whole genome shotgun (WGS) entry which is preliminary data.</text>
</comment>
<feature type="domain" description="HTH tetR-type" evidence="3">
    <location>
        <begin position="16"/>
        <end position="76"/>
    </location>
</feature>
<dbReference type="InterPro" id="IPR036271">
    <property type="entry name" value="Tet_transcr_reg_TetR-rel_C_sf"/>
</dbReference>
<dbReference type="EMBL" id="JBHUFV010000068">
    <property type="protein sequence ID" value="MFD1938634.1"/>
    <property type="molecule type" value="Genomic_DNA"/>
</dbReference>
<evidence type="ECO:0000256" key="2">
    <source>
        <dbReference type="PROSITE-ProRule" id="PRU00335"/>
    </source>
</evidence>
<reference evidence="5" key="1">
    <citation type="journal article" date="2019" name="Int. J. Syst. Evol. Microbiol.">
        <title>The Global Catalogue of Microorganisms (GCM) 10K type strain sequencing project: providing services to taxonomists for standard genome sequencing and annotation.</title>
        <authorList>
            <consortium name="The Broad Institute Genomics Platform"/>
            <consortium name="The Broad Institute Genome Sequencing Center for Infectious Disease"/>
            <person name="Wu L."/>
            <person name="Ma J."/>
        </authorList>
    </citation>
    <scope>NUCLEOTIDE SEQUENCE [LARGE SCALE GENOMIC DNA]</scope>
    <source>
        <strain evidence="5">ICMP 6774ER</strain>
    </source>
</reference>
<organism evidence="4 5">
    <name type="scientific">Nonomuraea mangrovi</name>
    <dbReference type="NCBI Taxonomy" id="2316207"/>
    <lineage>
        <taxon>Bacteria</taxon>
        <taxon>Bacillati</taxon>
        <taxon>Actinomycetota</taxon>
        <taxon>Actinomycetes</taxon>
        <taxon>Streptosporangiales</taxon>
        <taxon>Streptosporangiaceae</taxon>
        <taxon>Nonomuraea</taxon>
    </lineage>
</organism>
<protein>
    <submittedName>
        <fullName evidence="4">TetR/AcrR family transcriptional regulator</fullName>
    </submittedName>
</protein>
<feature type="DNA-binding region" description="H-T-H motif" evidence="2">
    <location>
        <begin position="39"/>
        <end position="58"/>
    </location>
</feature>
<dbReference type="SUPFAM" id="SSF46689">
    <property type="entry name" value="Homeodomain-like"/>
    <property type="match status" value="1"/>
</dbReference>
<keyword evidence="1 2" id="KW-0238">DNA-binding</keyword>
<dbReference type="SUPFAM" id="SSF48498">
    <property type="entry name" value="Tetracyclin repressor-like, C-terminal domain"/>
    <property type="match status" value="1"/>
</dbReference>
<dbReference type="Gene3D" id="1.10.357.10">
    <property type="entry name" value="Tetracycline Repressor, domain 2"/>
    <property type="match status" value="1"/>
</dbReference>
<dbReference type="RefSeq" id="WP_379580721.1">
    <property type="nucleotide sequence ID" value="NZ_JBHUFV010000068.1"/>
</dbReference>
<dbReference type="PANTHER" id="PTHR30055:SF235">
    <property type="entry name" value="TRANSCRIPTIONAL REGULATORY PROTEIN"/>
    <property type="match status" value="1"/>
</dbReference>
<sequence>MTYDDFMNQPKRRDKAATRAALLDAARLRFARQGFDGTGVRDIAADVGVDPALVFRYFGSKDQLHEEAVRKEIPTGLTDDPTRPLTHITDTLLHDVVFADWEQFDGEHPLLVMLRSAGRPAIRDQLRTQICEGYLPDFAQRMGGENPALRAELVGALLLGMGVMRSLLDSPALRDASFEETRTLVARLVATLTS</sequence>
<dbReference type="Gene3D" id="1.10.10.60">
    <property type="entry name" value="Homeodomain-like"/>
    <property type="match status" value="1"/>
</dbReference>
<dbReference type="PANTHER" id="PTHR30055">
    <property type="entry name" value="HTH-TYPE TRANSCRIPTIONAL REGULATOR RUTR"/>
    <property type="match status" value="1"/>
</dbReference>